<evidence type="ECO:0000313" key="1">
    <source>
        <dbReference type="EMBL" id="TDG99950.1"/>
    </source>
</evidence>
<sequence>MPLYQREAVPTAYYNDGDLSIVVNLVEAGSCPEAPPTPLPMRKHDGFTKEHTLLLIDMMRIHLERAPQSH</sequence>
<organism evidence="1 2">
    <name type="scientific">Perca flavescens</name>
    <name type="common">American yellow perch</name>
    <name type="synonym">Morone flavescens</name>
    <dbReference type="NCBI Taxonomy" id="8167"/>
    <lineage>
        <taxon>Eukaryota</taxon>
        <taxon>Metazoa</taxon>
        <taxon>Chordata</taxon>
        <taxon>Craniata</taxon>
        <taxon>Vertebrata</taxon>
        <taxon>Euteleostomi</taxon>
        <taxon>Actinopterygii</taxon>
        <taxon>Neopterygii</taxon>
        <taxon>Teleostei</taxon>
        <taxon>Neoteleostei</taxon>
        <taxon>Acanthomorphata</taxon>
        <taxon>Eupercaria</taxon>
        <taxon>Perciformes</taxon>
        <taxon>Percoidei</taxon>
        <taxon>Percidae</taxon>
        <taxon>Percinae</taxon>
        <taxon>Perca</taxon>
    </lineage>
</organism>
<dbReference type="AlphaFoldDB" id="A0A484C7P6"/>
<evidence type="ECO:0000313" key="2">
    <source>
        <dbReference type="Proteomes" id="UP000295070"/>
    </source>
</evidence>
<proteinExistence type="predicted"/>
<name>A0A484C7P6_PERFV</name>
<protein>
    <submittedName>
        <fullName evidence="1">Uncharacterized protein</fullName>
    </submittedName>
</protein>
<accession>A0A484C7P6</accession>
<dbReference type="Proteomes" id="UP000295070">
    <property type="component" value="Chromosome 19"/>
</dbReference>
<reference evidence="1 2" key="1">
    <citation type="submission" date="2019-01" db="EMBL/GenBank/DDBJ databases">
        <title>A chromosome-scale genome assembly of the yellow perch, Perca flavescens.</title>
        <authorList>
            <person name="Feron R."/>
            <person name="Morvezen R."/>
            <person name="Bestin A."/>
            <person name="Haffray P."/>
            <person name="Klopp C."/>
            <person name="Zahm M."/>
            <person name="Cabau C."/>
            <person name="Roques C."/>
            <person name="Donnadieu C."/>
            <person name="Bouchez O."/>
            <person name="Christie M."/>
            <person name="Larson W."/>
            <person name="Guiguen Y."/>
        </authorList>
    </citation>
    <scope>NUCLEOTIDE SEQUENCE [LARGE SCALE GENOMIC DNA]</scope>
    <source>
        <strain evidence="1">YP-PL-M2</strain>
        <tissue evidence="1">Blood</tissue>
    </source>
</reference>
<comment type="caution">
    <text evidence="1">The sequence shown here is derived from an EMBL/GenBank/DDBJ whole genome shotgun (WGS) entry which is preliminary data.</text>
</comment>
<keyword evidence="2" id="KW-1185">Reference proteome</keyword>
<dbReference type="EMBL" id="SCKG01000019">
    <property type="protein sequence ID" value="TDG99950.1"/>
    <property type="molecule type" value="Genomic_DNA"/>
</dbReference>
<gene>
    <name evidence="1" type="ORF">EPR50_G00199770</name>
</gene>